<organism evidence="1 2">
    <name type="scientific">Halocaridina rubra</name>
    <name type="common">Hawaiian red shrimp</name>
    <dbReference type="NCBI Taxonomy" id="373956"/>
    <lineage>
        <taxon>Eukaryota</taxon>
        <taxon>Metazoa</taxon>
        <taxon>Ecdysozoa</taxon>
        <taxon>Arthropoda</taxon>
        <taxon>Crustacea</taxon>
        <taxon>Multicrustacea</taxon>
        <taxon>Malacostraca</taxon>
        <taxon>Eumalacostraca</taxon>
        <taxon>Eucarida</taxon>
        <taxon>Decapoda</taxon>
        <taxon>Pleocyemata</taxon>
        <taxon>Caridea</taxon>
        <taxon>Atyoidea</taxon>
        <taxon>Atyidae</taxon>
        <taxon>Halocaridina</taxon>
    </lineage>
</organism>
<dbReference type="AlphaFoldDB" id="A0AAN8XM98"/>
<accession>A0AAN8XM98</accession>
<evidence type="ECO:0000313" key="1">
    <source>
        <dbReference type="EMBL" id="KAK7086162.1"/>
    </source>
</evidence>
<feature type="non-terminal residue" evidence="1">
    <location>
        <position position="67"/>
    </location>
</feature>
<proteinExistence type="predicted"/>
<sequence>MQEGAPHQHMIAEHKTSITRRMLEENTKILHKAKNLRRLQMLEALYINKLAPSRNVQAPDYYTAYSE</sequence>
<gene>
    <name evidence="1" type="ORF">SK128_013828</name>
</gene>
<reference evidence="1 2" key="1">
    <citation type="submission" date="2023-11" db="EMBL/GenBank/DDBJ databases">
        <title>Halocaridina rubra genome assembly.</title>
        <authorList>
            <person name="Smith C."/>
        </authorList>
    </citation>
    <scope>NUCLEOTIDE SEQUENCE [LARGE SCALE GENOMIC DNA]</scope>
    <source>
        <strain evidence="1">EP-1</strain>
        <tissue evidence="1">Whole</tissue>
    </source>
</reference>
<evidence type="ECO:0000313" key="2">
    <source>
        <dbReference type="Proteomes" id="UP001381693"/>
    </source>
</evidence>
<keyword evidence="2" id="KW-1185">Reference proteome</keyword>
<name>A0AAN8XM98_HALRR</name>
<dbReference type="EMBL" id="JAXCGZ010000327">
    <property type="protein sequence ID" value="KAK7086162.1"/>
    <property type="molecule type" value="Genomic_DNA"/>
</dbReference>
<comment type="caution">
    <text evidence="1">The sequence shown here is derived from an EMBL/GenBank/DDBJ whole genome shotgun (WGS) entry which is preliminary data.</text>
</comment>
<dbReference type="Proteomes" id="UP001381693">
    <property type="component" value="Unassembled WGS sequence"/>
</dbReference>
<protein>
    <submittedName>
        <fullName evidence="1">Uncharacterized protein</fullName>
    </submittedName>
</protein>